<keyword evidence="3" id="KW-1185">Reference proteome</keyword>
<feature type="region of interest" description="Disordered" evidence="1">
    <location>
        <begin position="1"/>
        <end position="62"/>
    </location>
</feature>
<protein>
    <submittedName>
        <fullName evidence="2">Uncharacterized protein</fullName>
    </submittedName>
</protein>
<evidence type="ECO:0000256" key="1">
    <source>
        <dbReference type="SAM" id="MobiDB-lite"/>
    </source>
</evidence>
<feature type="compositionally biased region" description="Polar residues" evidence="1">
    <location>
        <begin position="52"/>
        <end position="62"/>
    </location>
</feature>
<evidence type="ECO:0000313" key="3">
    <source>
        <dbReference type="Proteomes" id="UP000807504"/>
    </source>
</evidence>
<dbReference type="Proteomes" id="UP000807504">
    <property type="component" value="Unassembled WGS sequence"/>
</dbReference>
<dbReference type="EMBL" id="JABXBU010002072">
    <property type="protein sequence ID" value="KAF8778648.1"/>
    <property type="molecule type" value="Genomic_DNA"/>
</dbReference>
<reference evidence="2" key="1">
    <citation type="journal article" date="2020" name="bioRxiv">
        <title>Chromosome-level reference genome of the European wasp spider Argiope bruennichi: a resource for studies on range expansion and evolutionary adaptation.</title>
        <authorList>
            <person name="Sheffer M.M."/>
            <person name="Hoppe A."/>
            <person name="Krehenwinkel H."/>
            <person name="Uhl G."/>
            <person name="Kuss A.W."/>
            <person name="Jensen L."/>
            <person name="Jensen C."/>
            <person name="Gillespie R.G."/>
            <person name="Hoff K.J."/>
            <person name="Prost S."/>
        </authorList>
    </citation>
    <scope>NUCLEOTIDE SEQUENCE</scope>
</reference>
<dbReference type="AlphaFoldDB" id="A0A8T0ET77"/>
<accession>A0A8T0ET77</accession>
<comment type="caution">
    <text evidence="2">The sequence shown here is derived from an EMBL/GenBank/DDBJ whole genome shotgun (WGS) entry which is preliminary data.</text>
</comment>
<name>A0A8T0ET77_ARGBR</name>
<organism evidence="2 3">
    <name type="scientific">Argiope bruennichi</name>
    <name type="common">Wasp spider</name>
    <name type="synonym">Aranea bruennichi</name>
    <dbReference type="NCBI Taxonomy" id="94029"/>
    <lineage>
        <taxon>Eukaryota</taxon>
        <taxon>Metazoa</taxon>
        <taxon>Ecdysozoa</taxon>
        <taxon>Arthropoda</taxon>
        <taxon>Chelicerata</taxon>
        <taxon>Arachnida</taxon>
        <taxon>Araneae</taxon>
        <taxon>Araneomorphae</taxon>
        <taxon>Entelegynae</taxon>
        <taxon>Araneoidea</taxon>
        <taxon>Araneidae</taxon>
        <taxon>Argiope</taxon>
    </lineage>
</organism>
<reference evidence="2" key="2">
    <citation type="submission" date="2020-06" db="EMBL/GenBank/DDBJ databases">
        <authorList>
            <person name="Sheffer M."/>
        </authorList>
    </citation>
    <scope>NUCLEOTIDE SEQUENCE</scope>
</reference>
<gene>
    <name evidence="2" type="ORF">HNY73_015351</name>
</gene>
<proteinExistence type="predicted"/>
<sequence length="123" mass="13961">MNSEKNRSSAPIHTFRPNRLPKENSAVDMEWGGELTGGPARGGSEPDEPVSNRGSHSTVLSVRNQPPRWYQGEYFCATSPCHYAEKPRKRVAIFSSFHRVYVVIKMRHGDLFLAKCRRLNGLF</sequence>
<evidence type="ECO:0000313" key="2">
    <source>
        <dbReference type="EMBL" id="KAF8778648.1"/>
    </source>
</evidence>